<sequence>MPTIQKFTIENFKGIEKVEIDLEVKTTSPVLTLIGLNESGKTTILEALSHFISGDRSVASLFEGPNAKVPALGLIPMHKKAAFTGEIKISAEILLDSTDISDLEEIAKSQKLTINAAPLKKTITATKKYIFEDSALKETWNNWSISIQTKTARSKTFSPYTRPTKESGAVDIWLKCVNKIHQKLQQVSYFPTFLVDMPARIYLREHDDETPINRHYRFVFQDVLDSLGEGLELSKHVCARIEEFKKNEDTPVWWSIFIGSPDKGPIDSVFQKISAAITREVLGSWQRVFQRAISAKTISVEWNIDTEKGDLPYAAFYVSDGESRFAINERSLGFRWFFSFLLFTGFKKTKQRKTIFIFDEPAANLHAKAQAELLTSFAKIASNGNKIIYSTHSHHMINPRWLGAAYIVENSALDYDEEDSFGLDTKPTKITATPYRQFVSEFPTRSSYFQPVIEKLEYVPPEIVGSAPYLIVEGVSDYYALRLAAKLSKKDYRFNIIPGVGSGASGPIISQMLGQGQKFSILLDDDAEGRKAASKYKDDWFFDDTVVTTLGDIDKSFAGNAMEKLLGKETLEEIQRRQELPGKPSKKQIGWYLAEACGCTPVAAGSLPDVAVERLTRVLDCFEARFE</sequence>
<dbReference type="Pfam" id="PF13175">
    <property type="entry name" value="AAA_15"/>
    <property type="match status" value="2"/>
</dbReference>
<evidence type="ECO:0000313" key="2">
    <source>
        <dbReference type="EMBL" id="VVE06237.1"/>
    </source>
</evidence>
<protein>
    <submittedName>
        <fullName evidence="2">DNA replication and repair protein RecF</fullName>
    </submittedName>
</protein>
<feature type="domain" description="Endonuclease GajA/Old nuclease/RecF-like AAA" evidence="1">
    <location>
        <begin position="4"/>
        <end position="161"/>
    </location>
</feature>
<dbReference type="InterPro" id="IPR041685">
    <property type="entry name" value="AAA_GajA/Old/RecF-like"/>
</dbReference>
<dbReference type="EMBL" id="CABPSN010000003">
    <property type="protein sequence ID" value="VVE06237.1"/>
    <property type="molecule type" value="Genomic_DNA"/>
</dbReference>
<dbReference type="RefSeq" id="WP_150576029.1">
    <property type="nucleotide sequence ID" value="NZ_CABPSN010000003.1"/>
</dbReference>
<dbReference type="CDD" id="cd00267">
    <property type="entry name" value="ABC_ATPase"/>
    <property type="match status" value="1"/>
</dbReference>
<keyword evidence="3" id="KW-1185">Reference proteome</keyword>
<evidence type="ECO:0000313" key="3">
    <source>
        <dbReference type="Proteomes" id="UP000366819"/>
    </source>
</evidence>
<dbReference type="PANTHER" id="PTHR43581">
    <property type="entry name" value="ATP/GTP PHOSPHATASE"/>
    <property type="match status" value="1"/>
</dbReference>
<feature type="domain" description="Endonuclease GajA/Old nuclease/RecF-like AAA" evidence="1">
    <location>
        <begin position="303"/>
        <end position="397"/>
    </location>
</feature>
<evidence type="ECO:0000259" key="1">
    <source>
        <dbReference type="Pfam" id="PF13175"/>
    </source>
</evidence>
<accession>A0A5E4V1X7</accession>
<dbReference type="InterPro" id="IPR051396">
    <property type="entry name" value="Bact_Antivir_Def_Nuclease"/>
</dbReference>
<proteinExistence type="predicted"/>
<organism evidence="2 3">
    <name type="scientific">Pandoraea aquatica</name>
    <dbReference type="NCBI Taxonomy" id="2508290"/>
    <lineage>
        <taxon>Bacteria</taxon>
        <taxon>Pseudomonadati</taxon>
        <taxon>Pseudomonadota</taxon>
        <taxon>Betaproteobacteria</taxon>
        <taxon>Burkholderiales</taxon>
        <taxon>Burkholderiaceae</taxon>
        <taxon>Pandoraea</taxon>
    </lineage>
</organism>
<dbReference type="Gene3D" id="3.40.50.300">
    <property type="entry name" value="P-loop containing nucleotide triphosphate hydrolases"/>
    <property type="match status" value="1"/>
</dbReference>
<dbReference type="InterPro" id="IPR027417">
    <property type="entry name" value="P-loop_NTPase"/>
</dbReference>
<name>A0A5E4V1X7_9BURK</name>
<dbReference type="OrthoDB" id="3322489at2"/>
<gene>
    <name evidence="2" type="primary">recF</name>
    <name evidence="2" type="ORF">PAQ31011_02407</name>
</gene>
<reference evidence="2 3" key="1">
    <citation type="submission" date="2019-08" db="EMBL/GenBank/DDBJ databases">
        <authorList>
            <person name="Peeters C."/>
        </authorList>
    </citation>
    <scope>NUCLEOTIDE SEQUENCE [LARGE SCALE GENOMIC DNA]</scope>
    <source>
        <strain evidence="2 3">LMG 31011</strain>
    </source>
</reference>
<dbReference type="AlphaFoldDB" id="A0A5E4V1X7"/>
<dbReference type="SUPFAM" id="SSF52540">
    <property type="entry name" value="P-loop containing nucleoside triphosphate hydrolases"/>
    <property type="match status" value="1"/>
</dbReference>
<dbReference type="Proteomes" id="UP000366819">
    <property type="component" value="Unassembled WGS sequence"/>
</dbReference>
<dbReference type="PANTHER" id="PTHR43581:SF3">
    <property type="entry name" value="AAA+ ATPASE DOMAIN-CONTAINING PROTEIN"/>
    <property type="match status" value="1"/>
</dbReference>